<name>A0A3E0WLS4_9GAMM</name>
<evidence type="ECO:0000313" key="2">
    <source>
        <dbReference type="EMBL" id="RFA33101.1"/>
    </source>
</evidence>
<feature type="compositionally biased region" description="Low complexity" evidence="1">
    <location>
        <begin position="154"/>
        <end position="165"/>
    </location>
</feature>
<gene>
    <name evidence="2" type="ORF">CAL65_18220</name>
</gene>
<keyword evidence="3" id="KW-1185">Reference proteome</keyword>
<reference evidence="3" key="1">
    <citation type="submission" date="2017-05" db="EMBL/GenBank/DDBJ databases">
        <authorList>
            <person name="Sharma S."/>
            <person name="Sidhu C."/>
            <person name="Pinnaka A.K."/>
        </authorList>
    </citation>
    <scope>NUCLEOTIDE SEQUENCE [LARGE SCALE GENOMIC DNA]</scope>
    <source>
        <strain evidence="3">AK93</strain>
    </source>
</reference>
<dbReference type="RefSeq" id="WP_116303581.1">
    <property type="nucleotide sequence ID" value="NZ_NFZV01000024.1"/>
</dbReference>
<protein>
    <submittedName>
        <fullName evidence="2">Uncharacterized protein</fullName>
    </submittedName>
</protein>
<sequence length="240" mass="27830">MSKQEALWQRLLQVEKPWRVLKYERDEHRQQHFITIGPESQRSWFGLVSRPAEALDTINWRHRNFGDWEVHLKVQAPTDADLSQQPWQGGRNQPFTNALAQEVFAMLREELTLTRICKLTGIPIADLWRFQYALDNGEWSPARSAAGSATPRADSSGPSSPPDGDIPNLNHPVWADIAKGGLEIDTRVLSLKMLLARLRSQLQRTSDEEVMMLKLQELRRYFVNNRRLLVHELKQLRGYR</sequence>
<evidence type="ECO:0000313" key="3">
    <source>
        <dbReference type="Proteomes" id="UP000256763"/>
    </source>
</evidence>
<dbReference type="AlphaFoldDB" id="A0A3E0WLS4"/>
<comment type="caution">
    <text evidence="2">The sequence shown here is derived from an EMBL/GenBank/DDBJ whole genome shotgun (WGS) entry which is preliminary data.</text>
</comment>
<feature type="region of interest" description="Disordered" evidence="1">
    <location>
        <begin position="141"/>
        <end position="168"/>
    </location>
</feature>
<dbReference type="Proteomes" id="UP000256763">
    <property type="component" value="Unassembled WGS sequence"/>
</dbReference>
<dbReference type="EMBL" id="NFZW01000023">
    <property type="protein sequence ID" value="RFA33101.1"/>
    <property type="molecule type" value="Genomic_DNA"/>
</dbReference>
<accession>A0A3E0WLS4</accession>
<evidence type="ECO:0000256" key="1">
    <source>
        <dbReference type="SAM" id="MobiDB-lite"/>
    </source>
</evidence>
<proteinExistence type="predicted"/>
<organism evidence="2 3">
    <name type="scientific">Alkalilimnicola ehrlichii</name>
    <dbReference type="NCBI Taxonomy" id="351052"/>
    <lineage>
        <taxon>Bacteria</taxon>
        <taxon>Pseudomonadati</taxon>
        <taxon>Pseudomonadota</taxon>
        <taxon>Gammaproteobacteria</taxon>
        <taxon>Chromatiales</taxon>
        <taxon>Ectothiorhodospiraceae</taxon>
        <taxon>Alkalilimnicola</taxon>
    </lineage>
</organism>